<evidence type="ECO:0000313" key="2">
    <source>
        <dbReference type="Proteomes" id="UP001370490"/>
    </source>
</evidence>
<evidence type="ECO:0008006" key="3">
    <source>
        <dbReference type="Google" id="ProtNLM"/>
    </source>
</evidence>
<evidence type="ECO:0000313" key="1">
    <source>
        <dbReference type="EMBL" id="KAK6912110.1"/>
    </source>
</evidence>
<dbReference type="SMART" id="SM00612">
    <property type="entry name" value="Kelch"/>
    <property type="match status" value="2"/>
</dbReference>
<dbReference type="InterPro" id="IPR006652">
    <property type="entry name" value="Kelch_1"/>
</dbReference>
<proteinExistence type="predicted"/>
<comment type="caution">
    <text evidence="1">The sequence shown here is derived from an EMBL/GenBank/DDBJ whole genome shotgun (WGS) entry which is preliminary data.</text>
</comment>
<dbReference type="PANTHER" id="PTHR46407">
    <property type="entry name" value="OS02G0208700 PROTEIN"/>
    <property type="match status" value="1"/>
</dbReference>
<sequence length="383" mass="42874">MELIPGLPNDIALECLIRVSYNHFSSVSLVSQTWKTELELPGFRRHRKSSGLTRSIIVMAQARFDSNQNSSMGKKYLVAPVYHVTLCEPETGIWSDLPPIPGLLHGLPMFCQFAGVGADLVVLGGWDPATWEASKAVFVYNFLSGQWQAGSDMPGSPRSFFSCASDSYRLVLVAGGHDNEKNALKSAMAYDVANDKWVPLPDMARERDECKAVFQHGKFHVIGGYATEMQGRFEKSAETFDLSTWQWGPVEDNFLETATCPRTCVASDKGKIYMCRGSDLAILKNDTWQEVTELPTEVRCSPHLTIWEDKLLVIGSEKFGAPHVTYVLNLERYTWTRIATPDEYSEDDGRHLLVSKGNRTVFETLELLVQEVTRCFAISSSHD</sequence>
<organism evidence="1 2">
    <name type="scientific">Dillenia turbinata</name>
    <dbReference type="NCBI Taxonomy" id="194707"/>
    <lineage>
        <taxon>Eukaryota</taxon>
        <taxon>Viridiplantae</taxon>
        <taxon>Streptophyta</taxon>
        <taxon>Embryophyta</taxon>
        <taxon>Tracheophyta</taxon>
        <taxon>Spermatophyta</taxon>
        <taxon>Magnoliopsida</taxon>
        <taxon>eudicotyledons</taxon>
        <taxon>Gunneridae</taxon>
        <taxon>Pentapetalae</taxon>
        <taxon>Dilleniales</taxon>
        <taxon>Dilleniaceae</taxon>
        <taxon>Dillenia</taxon>
    </lineage>
</organism>
<dbReference type="Proteomes" id="UP001370490">
    <property type="component" value="Unassembled WGS sequence"/>
</dbReference>
<dbReference type="EMBL" id="JBAMMX010000028">
    <property type="protein sequence ID" value="KAK6912110.1"/>
    <property type="molecule type" value="Genomic_DNA"/>
</dbReference>
<dbReference type="SUPFAM" id="SSF117281">
    <property type="entry name" value="Kelch motif"/>
    <property type="match status" value="1"/>
</dbReference>
<dbReference type="AlphaFoldDB" id="A0AAN8UB57"/>
<dbReference type="Pfam" id="PF01344">
    <property type="entry name" value="Kelch_1"/>
    <property type="match status" value="2"/>
</dbReference>
<keyword evidence="2" id="KW-1185">Reference proteome</keyword>
<dbReference type="GO" id="GO:0080037">
    <property type="term" value="P:negative regulation of cytokinin-activated signaling pathway"/>
    <property type="evidence" value="ECO:0007669"/>
    <property type="project" value="InterPro"/>
</dbReference>
<protein>
    <recommendedName>
        <fullName evidence="3">F-box domain-containing protein</fullName>
    </recommendedName>
</protein>
<dbReference type="PANTHER" id="PTHR46407:SF3">
    <property type="entry name" value="OS02G0208700 PROTEIN"/>
    <property type="match status" value="1"/>
</dbReference>
<dbReference type="InterPro" id="IPR015915">
    <property type="entry name" value="Kelch-typ_b-propeller"/>
</dbReference>
<accession>A0AAN8UB57</accession>
<reference evidence="1 2" key="1">
    <citation type="submission" date="2023-12" db="EMBL/GenBank/DDBJ databases">
        <title>A high-quality genome assembly for Dillenia turbinata (Dilleniales).</title>
        <authorList>
            <person name="Chanderbali A."/>
        </authorList>
    </citation>
    <scope>NUCLEOTIDE SEQUENCE [LARGE SCALE GENOMIC DNA]</scope>
    <source>
        <strain evidence="1">LSX21</strain>
        <tissue evidence="1">Leaf</tissue>
    </source>
</reference>
<dbReference type="Gene3D" id="2.120.10.80">
    <property type="entry name" value="Kelch-type beta propeller"/>
    <property type="match status" value="1"/>
</dbReference>
<name>A0AAN8UB57_9MAGN</name>
<dbReference type="CDD" id="cd22152">
    <property type="entry name" value="F-box_AtAFR-like"/>
    <property type="match status" value="1"/>
</dbReference>
<dbReference type="GO" id="GO:2000762">
    <property type="term" value="P:regulation of phenylpropanoid metabolic process"/>
    <property type="evidence" value="ECO:0007669"/>
    <property type="project" value="InterPro"/>
</dbReference>
<gene>
    <name evidence="1" type="ORF">RJ641_024203</name>
</gene>
<dbReference type="InterPro" id="IPR044595">
    <property type="entry name" value="KMD1-4"/>
</dbReference>